<name>A0A918YTL3_9ACTN</name>
<dbReference type="InterPro" id="IPR029058">
    <property type="entry name" value="AB_hydrolase_fold"/>
</dbReference>
<dbReference type="Gene3D" id="3.40.50.1820">
    <property type="entry name" value="alpha/beta hydrolase"/>
    <property type="match status" value="1"/>
</dbReference>
<organism evidence="2 3">
    <name type="scientific">Streptomyces alanosinicus</name>
    <dbReference type="NCBI Taxonomy" id="68171"/>
    <lineage>
        <taxon>Bacteria</taxon>
        <taxon>Bacillati</taxon>
        <taxon>Actinomycetota</taxon>
        <taxon>Actinomycetes</taxon>
        <taxon>Kitasatosporales</taxon>
        <taxon>Streptomycetaceae</taxon>
        <taxon>Streptomyces</taxon>
    </lineage>
</organism>
<sequence>MPPTEAEGRFPDYDFTPHWFEHRGVRQHYLDEGTGAPLLMLHGNPSWSYMWRHLVSELRAGHRCIVPDHIGMGLSDRPGESVYTYTAAGRLADLERLIQHLVTERGLPEQGWTLVGHDWGGIIGMAWARRRPAWVSRIVMLNSAAFPLPIGHRLPWYLRLIRSGGRLPAWFAHHTNAFTLAATRLGVTSPLPAPVRRAYVAPYRGRQRRLAVLRFIQDIPLTPADPAWPLVDVGPVETPQLTSTPTLVCWGGRDPVFDHRFLAEWLRRCPSAEVRLFPHAGHFVQEDAREEVLACVRQFLSRHDERQS</sequence>
<evidence type="ECO:0000259" key="1">
    <source>
        <dbReference type="Pfam" id="PF00561"/>
    </source>
</evidence>
<dbReference type="PANTHER" id="PTHR43194:SF2">
    <property type="entry name" value="PEROXISOMAL MEMBRANE PROTEIN LPX1"/>
    <property type="match status" value="1"/>
</dbReference>
<evidence type="ECO:0000313" key="3">
    <source>
        <dbReference type="Proteomes" id="UP000655443"/>
    </source>
</evidence>
<feature type="domain" description="AB hydrolase-1" evidence="1">
    <location>
        <begin position="37"/>
        <end position="287"/>
    </location>
</feature>
<protein>
    <submittedName>
        <fullName evidence="2">Haloalkane dehalogenase</fullName>
    </submittedName>
</protein>
<dbReference type="RefSeq" id="WP_229882484.1">
    <property type="nucleotide sequence ID" value="NZ_BMVG01000062.1"/>
</dbReference>
<dbReference type="PANTHER" id="PTHR43194">
    <property type="entry name" value="HYDROLASE ALPHA/BETA FOLD FAMILY"/>
    <property type="match status" value="1"/>
</dbReference>
<gene>
    <name evidence="2" type="primary">dhaA</name>
    <name evidence="2" type="ORF">GCM10010339_89890</name>
</gene>
<dbReference type="Proteomes" id="UP000655443">
    <property type="component" value="Unassembled WGS sequence"/>
</dbReference>
<dbReference type="PRINTS" id="PR00412">
    <property type="entry name" value="EPOXHYDRLASE"/>
</dbReference>
<keyword evidence="3" id="KW-1185">Reference proteome</keyword>
<dbReference type="SUPFAM" id="SSF53474">
    <property type="entry name" value="alpha/beta-Hydrolases"/>
    <property type="match status" value="1"/>
</dbReference>
<dbReference type="GO" id="GO:0003824">
    <property type="term" value="F:catalytic activity"/>
    <property type="evidence" value="ECO:0007669"/>
    <property type="project" value="InterPro"/>
</dbReference>
<dbReference type="InterPro" id="IPR000639">
    <property type="entry name" value="Epox_hydrolase-like"/>
</dbReference>
<dbReference type="Pfam" id="PF00561">
    <property type="entry name" value="Abhydrolase_1"/>
    <property type="match status" value="1"/>
</dbReference>
<comment type="caution">
    <text evidence="2">The sequence shown here is derived from an EMBL/GenBank/DDBJ whole genome shotgun (WGS) entry which is preliminary data.</text>
</comment>
<accession>A0A918YTL3</accession>
<dbReference type="PRINTS" id="PR00111">
    <property type="entry name" value="ABHYDROLASE"/>
</dbReference>
<reference evidence="2" key="1">
    <citation type="journal article" date="2014" name="Int. J. Syst. Evol. Microbiol.">
        <title>Complete genome sequence of Corynebacterium casei LMG S-19264T (=DSM 44701T), isolated from a smear-ripened cheese.</title>
        <authorList>
            <consortium name="US DOE Joint Genome Institute (JGI-PGF)"/>
            <person name="Walter F."/>
            <person name="Albersmeier A."/>
            <person name="Kalinowski J."/>
            <person name="Ruckert C."/>
        </authorList>
    </citation>
    <scope>NUCLEOTIDE SEQUENCE</scope>
    <source>
        <strain evidence="2">JCM 4714</strain>
    </source>
</reference>
<evidence type="ECO:0000313" key="2">
    <source>
        <dbReference type="EMBL" id="GHE15384.1"/>
    </source>
</evidence>
<dbReference type="InterPro" id="IPR000073">
    <property type="entry name" value="AB_hydrolase_1"/>
</dbReference>
<reference evidence="2" key="2">
    <citation type="submission" date="2020-09" db="EMBL/GenBank/DDBJ databases">
        <authorList>
            <person name="Sun Q."/>
            <person name="Ohkuma M."/>
        </authorList>
    </citation>
    <scope>NUCLEOTIDE SEQUENCE</scope>
    <source>
        <strain evidence="2">JCM 4714</strain>
    </source>
</reference>
<proteinExistence type="predicted"/>
<dbReference type="InterPro" id="IPR050228">
    <property type="entry name" value="Carboxylesterase_BioH"/>
</dbReference>
<dbReference type="AlphaFoldDB" id="A0A918YTL3"/>
<dbReference type="EMBL" id="BMVG01000062">
    <property type="protein sequence ID" value="GHE15384.1"/>
    <property type="molecule type" value="Genomic_DNA"/>
</dbReference>